<comment type="caution">
    <text evidence="7">The sequence shown here is derived from an EMBL/GenBank/DDBJ whole genome shotgun (WGS) entry which is preliminary data.</text>
</comment>
<keyword evidence="4" id="KW-0963">Cytoplasm</keyword>
<organism evidence="7 8">
    <name type="scientific">Sphingomonas gilva</name>
    <dbReference type="NCBI Taxonomy" id="2305907"/>
    <lineage>
        <taxon>Bacteria</taxon>
        <taxon>Pseudomonadati</taxon>
        <taxon>Pseudomonadota</taxon>
        <taxon>Alphaproteobacteria</taxon>
        <taxon>Sphingomonadales</taxon>
        <taxon>Sphingomonadaceae</taxon>
        <taxon>Sphingomonas</taxon>
    </lineage>
</organism>
<evidence type="ECO:0000256" key="3">
    <source>
        <dbReference type="ARBA" id="ARBA00018111"/>
    </source>
</evidence>
<dbReference type="GO" id="GO:0005737">
    <property type="term" value="C:cytoplasm"/>
    <property type="evidence" value="ECO:0007669"/>
    <property type="project" value="UniProtKB-SubCell"/>
</dbReference>
<comment type="subcellular location">
    <subcellularLocation>
        <location evidence="1">Cytoplasm</location>
    </subcellularLocation>
</comment>
<gene>
    <name evidence="7" type="ORF">D1610_10450</name>
</gene>
<evidence type="ECO:0000256" key="4">
    <source>
        <dbReference type="ARBA" id="ARBA00022490"/>
    </source>
</evidence>
<protein>
    <recommendedName>
        <fullName evidence="3">Regulatory protein RecX</fullName>
    </recommendedName>
</protein>
<dbReference type="InterPro" id="IPR053924">
    <property type="entry name" value="RecX_HTH_2nd"/>
</dbReference>
<keyword evidence="8" id="KW-1185">Reference proteome</keyword>
<evidence type="ECO:0000256" key="2">
    <source>
        <dbReference type="ARBA" id="ARBA00009695"/>
    </source>
</evidence>
<accession>A0A396S1Y0</accession>
<evidence type="ECO:0000313" key="7">
    <source>
        <dbReference type="EMBL" id="RHW17385.1"/>
    </source>
</evidence>
<dbReference type="InterPro" id="IPR036388">
    <property type="entry name" value="WH-like_DNA-bd_sf"/>
</dbReference>
<evidence type="ECO:0000259" key="6">
    <source>
        <dbReference type="Pfam" id="PF02631"/>
    </source>
</evidence>
<dbReference type="InterPro" id="IPR003783">
    <property type="entry name" value="Regulatory_RecX"/>
</dbReference>
<evidence type="ECO:0000313" key="8">
    <source>
        <dbReference type="Proteomes" id="UP000266693"/>
    </source>
</evidence>
<evidence type="ECO:0000256" key="1">
    <source>
        <dbReference type="ARBA" id="ARBA00004496"/>
    </source>
</evidence>
<feature type="region of interest" description="Disordered" evidence="5">
    <location>
        <begin position="1"/>
        <end position="22"/>
    </location>
</feature>
<name>A0A396S1Y0_9SPHN</name>
<dbReference type="Gene3D" id="1.10.10.10">
    <property type="entry name" value="Winged helix-like DNA-binding domain superfamily/Winged helix DNA-binding domain"/>
    <property type="match status" value="1"/>
</dbReference>
<dbReference type="Proteomes" id="UP000266693">
    <property type="component" value="Unassembled WGS sequence"/>
</dbReference>
<dbReference type="PANTHER" id="PTHR33602:SF1">
    <property type="entry name" value="REGULATORY PROTEIN RECX FAMILY PROTEIN"/>
    <property type="match status" value="1"/>
</dbReference>
<feature type="compositionally biased region" description="Basic and acidic residues" evidence="5">
    <location>
        <begin position="8"/>
        <end position="22"/>
    </location>
</feature>
<dbReference type="Pfam" id="PF02631">
    <property type="entry name" value="RecX_HTH2"/>
    <property type="match status" value="1"/>
</dbReference>
<dbReference type="GO" id="GO:0006282">
    <property type="term" value="P:regulation of DNA repair"/>
    <property type="evidence" value="ECO:0007669"/>
    <property type="project" value="InterPro"/>
</dbReference>
<feature type="domain" description="RecX second three-helical" evidence="6">
    <location>
        <begin position="77"/>
        <end position="117"/>
    </location>
</feature>
<proteinExistence type="inferred from homology"/>
<dbReference type="PANTHER" id="PTHR33602">
    <property type="entry name" value="REGULATORY PROTEIN RECX FAMILY PROTEIN"/>
    <property type="match status" value="1"/>
</dbReference>
<reference evidence="7 8" key="1">
    <citation type="submission" date="2018-08" db="EMBL/GenBank/DDBJ databases">
        <title>The multiple taxonomic identification of Sphingomonas gilva.</title>
        <authorList>
            <person name="Zhu D."/>
            <person name="Zheng S."/>
        </authorList>
    </citation>
    <scope>NUCLEOTIDE SEQUENCE [LARGE SCALE GENOMIC DNA]</scope>
    <source>
        <strain evidence="7 8">ZDH117</strain>
    </source>
</reference>
<dbReference type="EMBL" id="QWLV01000004">
    <property type="protein sequence ID" value="RHW17385.1"/>
    <property type="molecule type" value="Genomic_DNA"/>
</dbReference>
<comment type="similarity">
    <text evidence="2">Belongs to the RecX family.</text>
</comment>
<evidence type="ECO:0000256" key="5">
    <source>
        <dbReference type="SAM" id="MobiDB-lite"/>
    </source>
</evidence>
<dbReference type="OrthoDB" id="7432442at2"/>
<sequence length="183" mass="20107">MAQTRRMARNDPRRPRPPLDSRSLRDLALHYAARFATTRARLAAYLARKLKERGWAGGAPPDLQALADEFAASGYVDDEAFARSRAESMGRRGYGARRIAVALHQAGIEEDMRAETLQSAEEGALAAAIILARRRRFGPFGDAASDSAARRKQIAAMIRAGHGFDVARRIVDAPNEDSLHENP</sequence>
<dbReference type="AlphaFoldDB" id="A0A396S1Y0"/>